<dbReference type="HOGENOM" id="CLU_2145170_0_0_1"/>
<protein>
    <submittedName>
        <fullName evidence="1">Uncharacterized protein</fullName>
    </submittedName>
</protein>
<dbReference type="EMBL" id="GG749408">
    <property type="protein sequence ID" value="EGE78115.1"/>
    <property type="molecule type" value="Genomic_DNA"/>
</dbReference>
<dbReference type="Proteomes" id="UP000007802">
    <property type="component" value="Unassembled WGS sequence"/>
</dbReference>
<dbReference type="AlphaFoldDB" id="F2T3W3"/>
<organism evidence="1">
    <name type="scientific">Ajellomyces dermatitidis (strain ATCC 18188 / CBS 674.68)</name>
    <name type="common">Blastomyces dermatitidis</name>
    <dbReference type="NCBI Taxonomy" id="653446"/>
    <lineage>
        <taxon>Eukaryota</taxon>
        <taxon>Fungi</taxon>
        <taxon>Dikarya</taxon>
        <taxon>Ascomycota</taxon>
        <taxon>Pezizomycotina</taxon>
        <taxon>Eurotiomycetes</taxon>
        <taxon>Eurotiomycetidae</taxon>
        <taxon>Onygenales</taxon>
        <taxon>Ajellomycetaceae</taxon>
        <taxon>Blastomyces</taxon>
    </lineage>
</organism>
<evidence type="ECO:0000313" key="1">
    <source>
        <dbReference type="EMBL" id="EGE78115.1"/>
    </source>
</evidence>
<gene>
    <name evidence="1" type="ORF">BDDG_01052</name>
</gene>
<proteinExistence type="predicted"/>
<reference evidence="1" key="1">
    <citation type="submission" date="2010-03" db="EMBL/GenBank/DDBJ databases">
        <title>Annotation of Blastomyces dermatitidis strain ATCC 18188.</title>
        <authorList>
            <consortium name="The Broad Institute Genome Sequencing Platform"/>
            <consortium name="Broad Institute Genome Sequencing Center for Infectious Disease."/>
            <person name="Cuomo C."/>
            <person name="Klein B."/>
            <person name="Sullivan T."/>
            <person name="Heitman J."/>
            <person name="Young S."/>
            <person name="Zeng Q."/>
            <person name="Gargeya S."/>
            <person name="Alvarado L."/>
            <person name="Berlin A.M."/>
            <person name="Chapman S.B."/>
            <person name="Chen Z."/>
            <person name="Freedman E."/>
            <person name="Gellesch M."/>
            <person name="Goldberg J."/>
            <person name="Griggs A."/>
            <person name="Gujja S."/>
            <person name="Heilman E."/>
            <person name="Heiman D."/>
            <person name="Howarth C."/>
            <person name="Mehta T."/>
            <person name="Neiman D."/>
            <person name="Pearson M."/>
            <person name="Roberts A."/>
            <person name="Saif S."/>
            <person name="Shea T."/>
            <person name="Shenoy N."/>
            <person name="Sisk P."/>
            <person name="Stolte C."/>
            <person name="Sykes S."/>
            <person name="White J."/>
            <person name="Yandava C."/>
            <person name="Haas B."/>
            <person name="Nusbaum C."/>
            <person name="Birren B."/>
        </authorList>
    </citation>
    <scope>NUCLEOTIDE SEQUENCE [LARGE SCALE GENOMIC DNA]</scope>
    <source>
        <strain evidence="1">ATCC 18188</strain>
    </source>
</reference>
<accession>F2T3W3</accession>
<sequence>MKWSQKPTVRILATFGTGIYCMCTHAVRAAEPEIVHYLVGSNQSSRKAMRFRAAPWKRRYGKGEWREARNRDQREWGAHEPGAIGVGRFIDGNGNDCFWLQGSNVNPIYGVR</sequence>
<name>F2T3W3_AJEDA</name>